<proteinExistence type="predicted"/>
<sequence>PLKRLIATILHLKAWPEGHGQQRKWLQAKQTVNFTKIIT</sequence>
<accession>A0ABN8SI17</accession>
<keyword evidence="2" id="KW-1185">Reference proteome</keyword>
<comment type="caution">
    <text evidence="1">The sequence shown here is derived from an EMBL/GenBank/DDBJ whole genome shotgun (WGS) entry which is preliminary data.</text>
</comment>
<name>A0ABN8SI17_9CNID</name>
<dbReference type="EMBL" id="CALNXI010002887">
    <property type="protein sequence ID" value="CAH3191291.1"/>
    <property type="molecule type" value="Genomic_DNA"/>
</dbReference>
<reference evidence="1 2" key="1">
    <citation type="submission" date="2022-05" db="EMBL/GenBank/DDBJ databases">
        <authorList>
            <consortium name="Genoscope - CEA"/>
            <person name="William W."/>
        </authorList>
    </citation>
    <scope>NUCLEOTIDE SEQUENCE [LARGE SCALE GENOMIC DNA]</scope>
</reference>
<evidence type="ECO:0000313" key="1">
    <source>
        <dbReference type="EMBL" id="CAH3191291.1"/>
    </source>
</evidence>
<organism evidence="1 2">
    <name type="scientific">Porites evermanni</name>
    <dbReference type="NCBI Taxonomy" id="104178"/>
    <lineage>
        <taxon>Eukaryota</taxon>
        <taxon>Metazoa</taxon>
        <taxon>Cnidaria</taxon>
        <taxon>Anthozoa</taxon>
        <taxon>Hexacorallia</taxon>
        <taxon>Scleractinia</taxon>
        <taxon>Fungiina</taxon>
        <taxon>Poritidae</taxon>
        <taxon>Porites</taxon>
    </lineage>
</organism>
<dbReference type="Proteomes" id="UP001159427">
    <property type="component" value="Unassembled WGS sequence"/>
</dbReference>
<feature type="non-terminal residue" evidence="1">
    <location>
        <position position="1"/>
    </location>
</feature>
<gene>
    <name evidence="1" type="ORF">PEVE_00021560</name>
</gene>
<protein>
    <submittedName>
        <fullName evidence="1">Uncharacterized protein</fullName>
    </submittedName>
</protein>
<evidence type="ECO:0000313" key="2">
    <source>
        <dbReference type="Proteomes" id="UP001159427"/>
    </source>
</evidence>